<dbReference type="Proteomes" id="UP000001555">
    <property type="component" value="Unassembled WGS sequence"/>
</dbReference>
<name>B7PRL2_IXOSC</name>
<dbReference type="EMBL" id="ABJB011112142">
    <property type="status" value="NOT_ANNOTATED_CDS"/>
    <property type="molecule type" value="Genomic_DNA"/>
</dbReference>
<dbReference type="PaxDb" id="6945-B7PRL2"/>
<protein>
    <submittedName>
        <fullName evidence="2 3">Uncharacterized protein</fullName>
    </submittedName>
</protein>
<organism>
    <name type="scientific">Ixodes scapularis</name>
    <name type="common">Black-legged tick</name>
    <name type="synonym">Deer tick</name>
    <dbReference type="NCBI Taxonomy" id="6945"/>
    <lineage>
        <taxon>Eukaryota</taxon>
        <taxon>Metazoa</taxon>
        <taxon>Ecdysozoa</taxon>
        <taxon>Arthropoda</taxon>
        <taxon>Chelicerata</taxon>
        <taxon>Arachnida</taxon>
        <taxon>Acari</taxon>
        <taxon>Parasitiformes</taxon>
        <taxon>Ixodida</taxon>
        <taxon>Ixodoidea</taxon>
        <taxon>Ixodidae</taxon>
        <taxon>Ixodinae</taxon>
        <taxon>Ixodes</taxon>
    </lineage>
</organism>
<dbReference type="VEuPathDB" id="VectorBase:ISCI007469"/>
<reference evidence="2 4" key="1">
    <citation type="submission" date="2008-03" db="EMBL/GenBank/DDBJ databases">
        <title>Annotation of Ixodes scapularis.</title>
        <authorList>
            <consortium name="Ixodes scapularis Genome Project Consortium"/>
            <person name="Caler E."/>
            <person name="Hannick L.I."/>
            <person name="Bidwell S."/>
            <person name="Joardar V."/>
            <person name="Thiagarajan M."/>
            <person name="Amedeo P."/>
            <person name="Galinsky K.J."/>
            <person name="Schobel S."/>
            <person name="Inman J."/>
            <person name="Hostetler J."/>
            <person name="Miller J."/>
            <person name="Hammond M."/>
            <person name="Megy K."/>
            <person name="Lawson D."/>
            <person name="Kodira C."/>
            <person name="Sutton G."/>
            <person name="Meyer J."/>
            <person name="Hill C.A."/>
            <person name="Birren B."/>
            <person name="Nene V."/>
            <person name="Collins F."/>
            <person name="Alarcon-Chaidez F."/>
            <person name="Wikel S."/>
            <person name="Strausberg R."/>
        </authorList>
    </citation>
    <scope>NUCLEOTIDE SEQUENCE [LARGE SCALE GENOMIC DNA]</scope>
    <source>
        <strain evidence="4">Wikel</strain>
        <strain evidence="2">Wikel colony</strain>
    </source>
</reference>
<proteinExistence type="predicted"/>
<evidence type="ECO:0000256" key="1">
    <source>
        <dbReference type="SAM" id="MobiDB-lite"/>
    </source>
</evidence>
<dbReference type="EMBL" id="DS773447">
    <property type="protein sequence ID" value="EEC09234.1"/>
    <property type="molecule type" value="Genomic_DNA"/>
</dbReference>
<gene>
    <name evidence="2" type="ORF">IscW_ISCW007469</name>
</gene>
<evidence type="ECO:0000313" key="4">
    <source>
        <dbReference type="Proteomes" id="UP000001555"/>
    </source>
</evidence>
<dbReference type="VEuPathDB" id="VectorBase:ISCW007469"/>
<feature type="region of interest" description="Disordered" evidence="1">
    <location>
        <begin position="1"/>
        <end position="41"/>
    </location>
</feature>
<dbReference type="HOGENOM" id="CLU_1637281_0_0_1"/>
<dbReference type="InParanoid" id="B7PRL2"/>
<reference evidence="3" key="2">
    <citation type="submission" date="2020-05" db="UniProtKB">
        <authorList>
            <consortium name="EnsemblMetazoa"/>
        </authorList>
    </citation>
    <scope>IDENTIFICATION</scope>
    <source>
        <strain evidence="3">wikel</strain>
    </source>
</reference>
<accession>B7PRL2</accession>
<dbReference type="EnsemblMetazoa" id="ISCW007469-RA">
    <property type="protein sequence ID" value="ISCW007469-PA"/>
    <property type="gene ID" value="ISCW007469"/>
</dbReference>
<dbReference type="AlphaFoldDB" id="B7PRL2"/>
<evidence type="ECO:0000313" key="2">
    <source>
        <dbReference type="EMBL" id="EEC09234.1"/>
    </source>
</evidence>
<sequence>MQQTPVLLEVASQPGSQLKPKRTRDGSPLPQGPTLSSAFSRPNGGILGARHTGQKLVPPFVVVTNGLEFRLLTSWFEGRGSRKHPNALGGVLCVVGKLVAISLLRAGSSKRLVHFVRTPRHLGSPFIFWDARVTFTAVLCLEDNRRIPTTTYGKIIRLGCFL</sequence>
<keyword evidence="4" id="KW-1185">Reference proteome</keyword>
<evidence type="ECO:0000313" key="3">
    <source>
        <dbReference type="EnsemblMetazoa" id="ISCW007469-PA"/>
    </source>
</evidence>